<gene>
    <name evidence="1" type="ORF">A4V09_20630</name>
</gene>
<protein>
    <recommendedName>
        <fullName evidence="3">Diaminopimelate epimerase</fullName>
    </recommendedName>
</protein>
<dbReference type="KEGG" id="byl:A4V09_20630"/>
<proteinExistence type="predicted"/>
<dbReference type="SUPFAM" id="SSF54506">
    <property type="entry name" value="Diaminopimelate epimerase-like"/>
    <property type="match status" value="1"/>
</dbReference>
<dbReference type="EMBL" id="CP015405">
    <property type="protein sequence ID" value="ANU77929.1"/>
    <property type="molecule type" value="Genomic_DNA"/>
</dbReference>
<accession>A0A1C7IHQ6</accession>
<evidence type="ECO:0008006" key="3">
    <source>
        <dbReference type="Google" id="ProtNLM"/>
    </source>
</evidence>
<dbReference type="AlphaFoldDB" id="A0A1C7IHQ6"/>
<dbReference type="Proteomes" id="UP000092574">
    <property type="component" value="Chromosome"/>
</dbReference>
<keyword evidence="2" id="KW-1185">Reference proteome</keyword>
<organism evidence="1 2">
    <name type="scientific">Blautia pseudococcoides</name>
    <dbReference type="NCBI Taxonomy" id="1796616"/>
    <lineage>
        <taxon>Bacteria</taxon>
        <taxon>Bacillati</taxon>
        <taxon>Bacillota</taxon>
        <taxon>Clostridia</taxon>
        <taxon>Lachnospirales</taxon>
        <taxon>Lachnospiraceae</taxon>
        <taxon>Blautia</taxon>
    </lineage>
</organism>
<dbReference type="RefSeq" id="WP_065544024.1">
    <property type="nucleotide sequence ID" value="NZ_CP015405.2"/>
</dbReference>
<evidence type="ECO:0000313" key="2">
    <source>
        <dbReference type="Proteomes" id="UP000092574"/>
    </source>
</evidence>
<dbReference type="STRING" id="1796616.A4V09_20630"/>
<reference evidence="1" key="1">
    <citation type="submission" date="2017-04" db="EMBL/GenBank/DDBJ databases">
        <title>Complete Genome Sequences of Twelve Strains of a Stable Defined Moderately Diverse Mouse Microbiota 2 (sDMDMm2).</title>
        <authorList>
            <person name="Uchimura Y."/>
            <person name="Wyss M."/>
            <person name="Brugiroux S."/>
            <person name="Limenitakis J.P."/>
            <person name="Stecher B."/>
            <person name="McCoy K.D."/>
            <person name="Macpherson A.J."/>
        </authorList>
    </citation>
    <scope>NUCLEOTIDE SEQUENCE</scope>
    <source>
        <strain evidence="1">YL58</strain>
    </source>
</reference>
<evidence type="ECO:0000313" key="1">
    <source>
        <dbReference type="EMBL" id="ANU77929.1"/>
    </source>
</evidence>
<dbReference type="InterPro" id="IPR058944">
    <property type="entry name" value="CntK-like"/>
</dbReference>
<sequence>MKVKIRVANPAGNITIFVMTPLDRSRYAEAANQLLKQREYKAEQVGFMEEMRNGACRMQMMGGEFCGNATRSFGYLKSLLSPDHPKLVEVDVSGADSPLKVEVDLEAGTSRTTMPLPRKMVSLLVPGQGSCPMVCFEGISHIIVKGPRRSDAFVQTVLKAAKEQETCDAYGIMFLEPSGDGMEKCYRMTPVVYVDKTDSLVWESSCGSGSMACAAYLADKKEDGTYIYILKQPDGLIEASVIRREGKTAECRMGGKVSISDELEAEILCRAE</sequence>
<dbReference type="OrthoDB" id="9813391at2"/>
<name>A0A1C7IHQ6_9FIRM</name>
<dbReference type="Pfam" id="PF26317">
    <property type="entry name" value="CntK_N"/>
    <property type="match status" value="1"/>
</dbReference>